<protein>
    <recommendedName>
        <fullName evidence="3 10">Heme chaperone HemW</fullName>
    </recommendedName>
</protein>
<comment type="cofactor">
    <cofactor evidence="1">
        <name>[4Fe-4S] cluster</name>
        <dbReference type="ChEBI" id="CHEBI:49883"/>
    </cofactor>
</comment>
<dbReference type="Proteomes" id="UP000549457">
    <property type="component" value="Unassembled WGS sequence"/>
</dbReference>
<dbReference type="EMBL" id="JACHFM010000001">
    <property type="protein sequence ID" value="MBB5221571.1"/>
    <property type="molecule type" value="Genomic_DNA"/>
</dbReference>
<evidence type="ECO:0000256" key="4">
    <source>
        <dbReference type="ARBA" id="ARBA00022617"/>
    </source>
</evidence>
<keyword evidence="10" id="KW-0004">4Fe-4S</keyword>
<evidence type="ECO:0000256" key="10">
    <source>
        <dbReference type="RuleBase" id="RU364116"/>
    </source>
</evidence>
<dbReference type="PANTHER" id="PTHR13932">
    <property type="entry name" value="COPROPORPHYRINIGEN III OXIDASE"/>
    <property type="match status" value="1"/>
</dbReference>
<dbReference type="InterPro" id="IPR007197">
    <property type="entry name" value="rSAM"/>
</dbReference>
<keyword evidence="5 10" id="KW-0949">S-adenosyl-L-methionine</keyword>
<evidence type="ECO:0000256" key="6">
    <source>
        <dbReference type="ARBA" id="ARBA00022723"/>
    </source>
</evidence>
<dbReference type="RefSeq" id="WP_343063213.1">
    <property type="nucleotide sequence ID" value="NZ_JACHFM010000001.1"/>
</dbReference>
<evidence type="ECO:0000256" key="7">
    <source>
        <dbReference type="ARBA" id="ARBA00023004"/>
    </source>
</evidence>
<dbReference type="SFLD" id="SFLDF00288">
    <property type="entry name" value="HemN-like__clustered_with_nucl"/>
    <property type="match status" value="1"/>
</dbReference>
<keyword evidence="9 10" id="KW-0143">Chaperone</keyword>
<evidence type="ECO:0000313" key="13">
    <source>
        <dbReference type="Proteomes" id="UP000549457"/>
    </source>
</evidence>
<sequence length="394" mass="42965">MSTAPVAPAASTDWQHGGFGIYVHWPFCAAKCPYCDFNSHVRNQIDTALWTSALVTEIERAAAEVPGRRVESVFFGGGTPSLMPPDTVGAVISAIDRGWGIAEDVEITLEANPTSVEAERFRGFRDAGVNRLSMGIQSLHDVDLRALGRRHTAAEALKAFDIARTSFTRVSFDLIYARQRQTVADWESELRMALDLAVDHLSLYQLTIEPGTRFGELAARGNLRDLPTDGNAAEMYAITQDICRDAGMPAYEVSNHARKGAESRHNLVYWRYGDYLGIGPGAHGRVTLGPTRWATEAVRLPEAYLDAINTSGTGIILREPVEPADQAVEMLMMGLRLAEGVDAGRYAALAGKPLPADRLGELCDLGLLRPIDGRVIATPDGRRLLNAVLRRLLA</sequence>
<dbReference type="InterPro" id="IPR058240">
    <property type="entry name" value="rSAM_sf"/>
</dbReference>
<keyword evidence="4 10" id="KW-0349">Heme</keyword>
<keyword evidence="6 10" id="KW-0479">Metal-binding</keyword>
<organism evidence="12 13">
    <name type="scientific">Amaricoccus macauensis</name>
    <dbReference type="NCBI Taxonomy" id="57001"/>
    <lineage>
        <taxon>Bacteria</taxon>
        <taxon>Pseudomonadati</taxon>
        <taxon>Pseudomonadota</taxon>
        <taxon>Alphaproteobacteria</taxon>
        <taxon>Rhodobacterales</taxon>
        <taxon>Paracoccaceae</taxon>
        <taxon>Amaricoccus</taxon>
    </lineage>
</organism>
<dbReference type="SMART" id="SM00729">
    <property type="entry name" value="Elp3"/>
    <property type="match status" value="1"/>
</dbReference>
<comment type="similarity">
    <text evidence="2">Belongs to the anaerobic coproporphyrinogen-III oxidase family. HemW subfamily.</text>
</comment>
<dbReference type="Pfam" id="PF06969">
    <property type="entry name" value="HemN_C"/>
    <property type="match status" value="1"/>
</dbReference>
<evidence type="ECO:0000256" key="8">
    <source>
        <dbReference type="ARBA" id="ARBA00023014"/>
    </source>
</evidence>
<dbReference type="PANTHER" id="PTHR13932:SF5">
    <property type="entry name" value="RADICAL S-ADENOSYL METHIONINE DOMAIN-CONTAINING PROTEIN 1, MITOCHONDRIAL"/>
    <property type="match status" value="1"/>
</dbReference>
<dbReference type="AlphaFoldDB" id="A0A840SQN9"/>
<proteinExistence type="inferred from homology"/>
<evidence type="ECO:0000256" key="5">
    <source>
        <dbReference type="ARBA" id="ARBA00022691"/>
    </source>
</evidence>
<dbReference type="GO" id="GO:0005737">
    <property type="term" value="C:cytoplasm"/>
    <property type="evidence" value="ECO:0007669"/>
    <property type="project" value="UniProtKB-SubCell"/>
</dbReference>
<dbReference type="InterPro" id="IPR006638">
    <property type="entry name" value="Elp3/MiaA/NifB-like_rSAM"/>
</dbReference>
<dbReference type="GO" id="GO:0051539">
    <property type="term" value="F:4 iron, 4 sulfur cluster binding"/>
    <property type="evidence" value="ECO:0007669"/>
    <property type="project" value="UniProtKB-UniRule"/>
</dbReference>
<accession>A0A840SQN9</accession>
<dbReference type="GO" id="GO:0046872">
    <property type="term" value="F:metal ion binding"/>
    <property type="evidence" value="ECO:0007669"/>
    <property type="project" value="UniProtKB-UniRule"/>
</dbReference>
<dbReference type="SFLD" id="SFLDS00029">
    <property type="entry name" value="Radical_SAM"/>
    <property type="match status" value="1"/>
</dbReference>
<name>A0A840SQN9_9RHOB</name>
<dbReference type="Pfam" id="PF04055">
    <property type="entry name" value="Radical_SAM"/>
    <property type="match status" value="1"/>
</dbReference>
<evidence type="ECO:0000256" key="2">
    <source>
        <dbReference type="ARBA" id="ARBA00006100"/>
    </source>
</evidence>
<evidence type="ECO:0000256" key="3">
    <source>
        <dbReference type="ARBA" id="ARBA00017228"/>
    </source>
</evidence>
<dbReference type="GO" id="GO:0006779">
    <property type="term" value="P:porphyrin-containing compound biosynthetic process"/>
    <property type="evidence" value="ECO:0007669"/>
    <property type="project" value="InterPro"/>
</dbReference>
<keyword evidence="13" id="KW-1185">Reference proteome</keyword>
<dbReference type="CDD" id="cd01335">
    <property type="entry name" value="Radical_SAM"/>
    <property type="match status" value="1"/>
</dbReference>
<evidence type="ECO:0000259" key="11">
    <source>
        <dbReference type="PROSITE" id="PS51918"/>
    </source>
</evidence>
<keyword evidence="7 10" id="KW-0408">Iron</keyword>
<keyword evidence="12" id="KW-0560">Oxidoreductase</keyword>
<feature type="domain" description="Radical SAM core" evidence="11">
    <location>
        <begin position="13"/>
        <end position="249"/>
    </location>
</feature>
<dbReference type="InterPro" id="IPR010723">
    <property type="entry name" value="HemN_C"/>
</dbReference>
<dbReference type="InterPro" id="IPR034505">
    <property type="entry name" value="Coproporphyrinogen-III_oxidase"/>
</dbReference>
<evidence type="ECO:0000256" key="1">
    <source>
        <dbReference type="ARBA" id="ARBA00001966"/>
    </source>
</evidence>
<dbReference type="NCBIfam" id="TIGR00539">
    <property type="entry name" value="hemN_rel"/>
    <property type="match status" value="1"/>
</dbReference>
<keyword evidence="8 10" id="KW-0411">Iron-sulfur</keyword>
<comment type="caution">
    <text evidence="12">The sequence shown here is derived from an EMBL/GenBank/DDBJ whole genome shotgun (WGS) entry which is preliminary data.</text>
</comment>
<evidence type="ECO:0000256" key="9">
    <source>
        <dbReference type="ARBA" id="ARBA00023186"/>
    </source>
</evidence>
<keyword evidence="10" id="KW-0963">Cytoplasm</keyword>
<dbReference type="InterPro" id="IPR004559">
    <property type="entry name" value="HemW-like"/>
</dbReference>
<gene>
    <name evidence="12" type="ORF">HNP73_001492</name>
</gene>
<dbReference type="InterPro" id="IPR013785">
    <property type="entry name" value="Aldolase_TIM"/>
</dbReference>
<dbReference type="SFLD" id="SFLDF00562">
    <property type="entry name" value="HemN-like__clustered_with_heat"/>
    <property type="match status" value="1"/>
</dbReference>
<dbReference type="SFLD" id="SFLDG01065">
    <property type="entry name" value="anaerobic_coproporphyrinogen-I"/>
    <property type="match status" value="1"/>
</dbReference>
<dbReference type="PROSITE" id="PS51918">
    <property type="entry name" value="RADICAL_SAM"/>
    <property type="match status" value="1"/>
</dbReference>
<comment type="function">
    <text evidence="10">Probably acts as a heme chaperone, transferring heme to an unknown acceptor. Binds one molecule of heme per monomer, possibly covalently. Binds 1 [4Fe-4S] cluster. The cluster is coordinated with 3 cysteines and an exchangeable S-adenosyl-L-methionine.</text>
</comment>
<dbReference type="GO" id="GO:0004109">
    <property type="term" value="F:coproporphyrinogen oxidase activity"/>
    <property type="evidence" value="ECO:0007669"/>
    <property type="project" value="InterPro"/>
</dbReference>
<comment type="subcellular location">
    <subcellularLocation>
        <location evidence="10">Cytoplasm</location>
    </subcellularLocation>
</comment>
<dbReference type="Gene3D" id="3.20.20.70">
    <property type="entry name" value="Aldolase class I"/>
    <property type="match status" value="1"/>
</dbReference>
<reference evidence="12 13" key="1">
    <citation type="submission" date="2020-08" db="EMBL/GenBank/DDBJ databases">
        <title>Genomic Encyclopedia of Type Strains, Phase IV (KMG-IV): sequencing the most valuable type-strain genomes for metagenomic binning, comparative biology and taxonomic classification.</title>
        <authorList>
            <person name="Goeker M."/>
        </authorList>
    </citation>
    <scope>NUCLEOTIDE SEQUENCE [LARGE SCALE GENOMIC DNA]</scope>
    <source>
        <strain evidence="12 13">DSM 101730</strain>
    </source>
</reference>
<evidence type="ECO:0000313" key="12">
    <source>
        <dbReference type="EMBL" id="MBB5221571.1"/>
    </source>
</evidence>
<dbReference type="SUPFAM" id="SSF102114">
    <property type="entry name" value="Radical SAM enzymes"/>
    <property type="match status" value="1"/>
</dbReference>